<dbReference type="EMBL" id="BDSA01000003">
    <property type="protein sequence ID" value="GBE61355.1"/>
    <property type="molecule type" value="Genomic_DNA"/>
</dbReference>
<dbReference type="GeneID" id="39875125"/>
<keyword evidence="10" id="KW-1185">Reference proteome</keyword>
<keyword evidence="7" id="KW-0325">Glycoprotein</keyword>
<evidence type="ECO:0000256" key="2">
    <source>
        <dbReference type="ARBA" id="ARBA00004241"/>
    </source>
</evidence>
<dbReference type="InterPro" id="IPR010884">
    <property type="entry name" value="6_CYS_dom"/>
</dbReference>
<comment type="caution">
    <text evidence="9">The sequence shown here is derived from an EMBL/GenBank/DDBJ whole genome shotgun (WGS) entry which is preliminary data.</text>
</comment>
<gene>
    <name evidence="9" type="ORF">BOVATA_028480</name>
</gene>
<dbReference type="InterPro" id="IPR038160">
    <property type="entry name" value="6_CYS_dom_sf"/>
</dbReference>
<dbReference type="VEuPathDB" id="PiroplasmaDB:BOVATA_028480"/>
<comment type="subcellular location">
    <subcellularLocation>
        <location evidence="1">Cell membrane</location>
    </subcellularLocation>
    <subcellularLocation>
        <location evidence="2">Cell surface</location>
    </subcellularLocation>
</comment>
<proteinExistence type="predicted"/>
<evidence type="ECO:0000259" key="8">
    <source>
        <dbReference type="Pfam" id="PF07422"/>
    </source>
</evidence>
<reference evidence="9 10" key="1">
    <citation type="journal article" date="2017" name="BMC Genomics">
        <title>Whole-genome assembly of Babesia ovata and comparative genomics between closely related pathogens.</title>
        <authorList>
            <person name="Yamagishi J."/>
            <person name="Asada M."/>
            <person name="Hakimi H."/>
            <person name="Tanaka T.Q."/>
            <person name="Sugimoto C."/>
            <person name="Kawazu S."/>
        </authorList>
    </citation>
    <scope>NUCLEOTIDE SEQUENCE [LARGE SCALE GENOMIC DNA]</scope>
    <source>
        <strain evidence="9 10">Miyake</strain>
    </source>
</reference>
<sequence>MSSTKGGLEVVFHEDLIRSGYQTLKINSHKGAVLISKDPFYNRHVPMRFVCGKAPHLSILSIVNGNRPASDTSEHHIPQITESSEQYNWHVVEVAVETTDPYMQGCGVTYASDELFKPETPQLYDGDGQPQFGCKIDLQAAKEAAFYCPAPYVLDPPKCFRQVSVDGITKKITAVSKSLVTSESNHFAILRFERWRVGSGETLRHTPPLQCRCVTTKGIVLSTIQIENYYAK</sequence>
<evidence type="ECO:0000256" key="1">
    <source>
        <dbReference type="ARBA" id="ARBA00004236"/>
    </source>
</evidence>
<feature type="domain" description="6-Cys" evidence="8">
    <location>
        <begin position="132"/>
        <end position="213"/>
    </location>
</feature>
<dbReference type="OrthoDB" id="365660at2759"/>
<evidence type="ECO:0000256" key="7">
    <source>
        <dbReference type="ARBA" id="ARBA00023180"/>
    </source>
</evidence>
<evidence type="ECO:0000256" key="6">
    <source>
        <dbReference type="ARBA" id="ARBA00023157"/>
    </source>
</evidence>
<evidence type="ECO:0000256" key="3">
    <source>
        <dbReference type="ARBA" id="ARBA00022475"/>
    </source>
</evidence>
<dbReference type="RefSeq" id="XP_028867598.1">
    <property type="nucleotide sequence ID" value="XM_029011765.1"/>
</dbReference>
<evidence type="ECO:0000313" key="9">
    <source>
        <dbReference type="EMBL" id="GBE61355.1"/>
    </source>
</evidence>
<dbReference type="GO" id="GO:0009986">
    <property type="term" value="C:cell surface"/>
    <property type="evidence" value="ECO:0007669"/>
    <property type="project" value="UniProtKB-SubCell"/>
</dbReference>
<keyword evidence="4" id="KW-0732">Signal</keyword>
<keyword evidence="6" id="KW-1015">Disulfide bond</keyword>
<accession>A0A2H6KEE3</accession>
<protein>
    <recommendedName>
        <fullName evidence="8">6-Cys domain-containing protein</fullName>
    </recommendedName>
</protein>
<dbReference type="Gene3D" id="2.60.40.2860">
    <property type="match status" value="1"/>
</dbReference>
<dbReference type="AlphaFoldDB" id="A0A2H6KEE3"/>
<dbReference type="GO" id="GO:0005886">
    <property type="term" value="C:plasma membrane"/>
    <property type="evidence" value="ECO:0007669"/>
    <property type="project" value="UniProtKB-SubCell"/>
</dbReference>
<organism evidence="9 10">
    <name type="scientific">Babesia ovata</name>
    <dbReference type="NCBI Taxonomy" id="189622"/>
    <lineage>
        <taxon>Eukaryota</taxon>
        <taxon>Sar</taxon>
        <taxon>Alveolata</taxon>
        <taxon>Apicomplexa</taxon>
        <taxon>Aconoidasida</taxon>
        <taxon>Piroplasmida</taxon>
        <taxon>Babesiidae</taxon>
        <taxon>Babesia</taxon>
    </lineage>
</organism>
<keyword evidence="3" id="KW-1003">Cell membrane</keyword>
<dbReference type="Pfam" id="PF07422">
    <property type="entry name" value="s48_45"/>
    <property type="match status" value="1"/>
</dbReference>
<evidence type="ECO:0000256" key="4">
    <source>
        <dbReference type="ARBA" id="ARBA00022729"/>
    </source>
</evidence>
<evidence type="ECO:0000313" key="10">
    <source>
        <dbReference type="Proteomes" id="UP000236319"/>
    </source>
</evidence>
<keyword evidence="5" id="KW-0472">Membrane</keyword>
<dbReference type="Proteomes" id="UP000236319">
    <property type="component" value="Unassembled WGS sequence"/>
</dbReference>
<name>A0A2H6KEE3_9APIC</name>
<evidence type="ECO:0000256" key="5">
    <source>
        <dbReference type="ARBA" id="ARBA00023136"/>
    </source>
</evidence>